<name>A0A1D1XGW8_9ARAE</name>
<reference evidence="2" key="1">
    <citation type="submission" date="2015-07" db="EMBL/GenBank/DDBJ databases">
        <title>Transcriptome Assembly of Anthurium amnicola.</title>
        <authorList>
            <person name="Suzuki J."/>
        </authorList>
    </citation>
    <scope>NUCLEOTIDE SEQUENCE</scope>
</reference>
<dbReference type="PRINTS" id="PR00111">
    <property type="entry name" value="ABHYDROLASE"/>
</dbReference>
<feature type="non-terminal residue" evidence="2">
    <location>
        <position position="1"/>
    </location>
</feature>
<keyword evidence="2" id="KW-0378">Hydrolase</keyword>
<sequence length="335" mass="37031">SLSLSLWVGVSWEGGREDPIGSDPIMAPCFSVVGLYGSRLGRSFLAAGLHRETHDIDGGETTMRCWVADAAPGGAADPRPTAVLIHGFGPSAEWQWRRQVGPLSRRFRLVVPDLVFFGGSSTRSRRRTVEFQAECVLKLLDRVGVGRFSAVGTSYGGFVACRVAMAAGPGRVERVVVASSDPLKTAEDDAALKERAGVGDIADLMLPRDTRSLRALLRLSLHRRPPFLPDFLLRDILQTLFADNREEKLELLAGLEPDKYDEISGSPLHQEVLIVWGEHDYLFPLEKAHVLKKHLGEKARLEVMKNTAHMPQVEDADRFNEFVLNFLLEAPRSSL</sequence>
<feature type="domain" description="AB hydrolase-1" evidence="1">
    <location>
        <begin position="83"/>
        <end position="315"/>
    </location>
</feature>
<dbReference type="PANTHER" id="PTHR43139">
    <property type="entry name" value="SI:DKEY-122A22.2"/>
    <property type="match status" value="1"/>
</dbReference>
<organism evidence="2">
    <name type="scientific">Anthurium amnicola</name>
    <dbReference type="NCBI Taxonomy" id="1678845"/>
    <lineage>
        <taxon>Eukaryota</taxon>
        <taxon>Viridiplantae</taxon>
        <taxon>Streptophyta</taxon>
        <taxon>Embryophyta</taxon>
        <taxon>Tracheophyta</taxon>
        <taxon>Spermatophyta</taxon>
        <taxon>Magnoliopsida</taxon>
        <taxon>Liliopsida</taxon>
        <taxon>Araceae</taxon>
        <taxon>Pothoideae</taxon>
        <taxon>Potheae</taxon>
        <taxon>Anthurium</taxon>
    </lineage>
</organism>
<gene>
    <name evidence="2" type="primary">hsaD_1</name>
    <name evidence="2" type="ORF">g.123971</name>
</gene>
<accession>A0A1D1XGW8</accession>
<dbReference type="AlphaFoldDB" id="A0A1D1XGW8"/>
<protein>
    <submittedName>
        <fullName evidence="2">4,5-9,10-diseco-3-hydroxy-5,9, 17-trioxoandrosta-1(10),2-diene-4-oate hydrolase</fullName>
    </submittedName>
</protein>
<proteinExistence type="predicted"/>
<dbReference type="EMBL" id="GDJX01026281">
    <property type="protein sequence ID" value="JAT41655.1"/>
    <property type="molecule type" value="Transcribed_RNA"/>
</dbReference>
<evidence type="ECO:0000313" key="2">
    <source>
        <dbReference type="EMBL" id="JAT41655.1"/>
    </source>
</evidence>
<dbReference type="GO" id="GO:0016787">
    <property type="term" value="F:hydrolase activity"/>
    <property type="evidence" value="ECO:0007669"/>
    <property type="project" value="UniProtKB-KW"/>
</dbReference>
<dbReference type="SUPFAM" id="SSF53474">
    <property type="entry name" value="alpha/beta-Hydrolases"/>
    <property type="match status" value="1"/>
</dbReference>
<dbReference type="PANTHER" id="PTHR43139:SF52">
    <property type="entry name" value="SI:DKEY-122A22.2"/>
    <property type="match status" value="1"/>
</dbReference>
<dbReference type="InterPro" id="IPR052370">
    <property type="entry name" value="Meta-cleavage_hydrolase"/>
</dbReference>
<dbReference type="InterPro" id="IPR029058">
    <property type="entry name" value="AB_hydrolase_fold"/>
</dbReference>
<evidence type="ECO:0000259" key="1">
    <source>
        <dbReference type="Pfam" id="PF00561"/>
    </source>
</evidence>
<dbReference type="Gene3D" id="3.40.50.1820">
    <property type="entry name" value="alpha/beta hydrolase"/>
    <property type="match status" value="1"/>
</dbReference>
<dbReference type="InterPro" id="IPR000073">
    <property type="entry name" value="AB_hydrolase_1"/>
</dbReference>
<dbReference type="Pfam" id="PF00561">
    <property type="entry name" value="Abhydrolase_1"/>
    <property type="match status" value="1"/>
</dbReference>